<dbReference type="RefSeq" id="WP_284388857.1">
    <property type="nucleotide sequence ID" value="NZ_BSNG01000001.1"/>
</dbReference>
<dbReference type="Proteomes" id="UP001161406">
    <property type="component" value="Unassembled WGS sequence"/>
</dbReference>
<dbReference type="EMBL" id="BSNG01000001">
    <property type="protein sequence ID" value="GLQ09254.1"/>
    <property type="molecule type" value="Genomic_DNA"/>
</dbReference>
<organism evidence="1 2">
    <name type="scientific">Devosia yakushimensis</name>
    <dbReference type="NCBI Taxonomy" id="470028"/>
    <lineage>
        <taxon>Bacteria</taxon>
        <taxon>Pseudomonadati</taxon>
        <taxon>Pseudomonadota</taxon>
        <taxon>Alphaproteobacteria</taxon>
        <taxon>Hyphomicrobiales</taxon>
        <taxon>Devosiaceae</taxon>
        <taxon>Devosia</taxon>
    </lineage>
</organism>
<protein>
    <submittedName>
        <fullName evidence="1">Uncharacterized protein</fullName>
    </submittedName>
</protein>
<name>A0ABQ5UBK6_9HYPH</name>
<reference evidence="1" key="1">
    <citation type="journal article" date="2014" name="Int. J. Syst. Evol. Microbiol.">
        <title>Complete genome of a new Firmicutes species belonging to the dominant human colonic microbiota ('Ruminococcus bicirculans') reveals two chromosomes and a selective capacity to utilize plant glucans.</title>
        <authorList>
            <consortium name="NISC Comparative Sequencing Program"/>
            <person name="Wegmann U."/>
            <person name="Louis P."/>
            <person name="Goesmann A."/>
            <person name="Henrissat B."/>
            <person name="Duncan S.H."/>
            <person name="Flint H.J."/>
        </authorList>
    </citation>
    <scope>NUCLEOTIDE SEQUENCE</scope>
    <source>
        <strain evidence="1">NBRC 103855</strain>
    </source>
</reference>
<proteinExistence type="predicted"/>
<comment type="caution">
    <text evidence="1">The sequence shown here is derived from an EMBL/GenBank/DDBJ whole genome shotgun (WGS) entry which is preliminary data.</text>
</comment>
<gene>
    <name evidence="1" type="ORF">GCM10007913_11860</name>
</gene>
<evidence type="ECO:0000313" key="1">
    <source>
        <dbReference type="EMBL" id="GLQ09254.1"/>
    </source>
</evidence>
<evidence type="ECO:0000313" key="2">
    <source>
        <dbReference type="Proteomes" id="UP001161406"/>
    </source>
</evidence>
<accession>A0ABQ5UBK6</accession>
<keyword evidence="2" id="KW-1185">Reference proteome</keyword>
<reference evidence="1" key="2">
    <citation type="submission" date="2023-01" db="EMBL/GenBank/DDBJ databases">
        <title>Draft genome sequence of Devosia yakushimensis strain NBRC 103855.</title>
        <authorList>
            <person name="Sun Q."/>
            <person name="Mori K."/>
        </authorList>
    </citation>
    <scope>NUCLEOTIDE SEQUENCE</scope>
    <source>
        <strain evidence="1">NBRC 103855</strain>
    </source>
</reference>
<sequence>MAAIKIMGFRGAQPRVLPRMLPDAGAQAAINCRLDDGGLTPIHRPMLKELISSADHLTIYRHVGSWLSWATVVDAAPGPVDDERLYYTGDGAPKMLKAGTVYDLAVPRPTVALTATLGGAGSGDTVTRAYVYTWVTDFGEESEPNPASNLIDWKPGNTVTLSGFASAPAGRAITKQRIYRSQTGQSGTYLYFIAERSATNANFSDTVAVDAFAEPLPSADWNAPPDNLSGLTVMPNGMMAAFSGRKVYFCEPWHPHAWPEKYVLTVESDIVALGAIGTSLIILTTAKPYFAMGSTPDTMQMTKLEVNWPCLNKRAVVDLGFAIAFPTWDGLAIALADGSVQLVTNLLFNRDTWQRQSPATMVAAQLSGRYVGFYDTLTSDDEVLAGAMLIEAGQAPFLINSSAMASATYYDEEEGALYFLRKGTDQIWRFDDPEAARDYQYWRSKAFVLPQPDNFGALLVDSDTSLTPEEAAAAADALELLIAENEALIAAGSILGDLNAAPLNRVAFAGDILHPLVLSDEVLTVGVYADGVRVAEITTSGRPERLPGGFKARTWEIDVYGDVSVSNIVMGRTMADIVAAG</sequence>